<evidence type="ECO:0000313" key="5">
    <source>
        <dbReference type="Proteomes" id="UP001385499"/>
    </source>
</evidence>
<reference evidence="4 5" key="1">
    <citation type="submission" date="2024-02" db="EMBL/GenBank/DDBJ databases">
        <title>Roseibium algae sp. nov., isolated from marine alga (Grateloupia sp.), showing potential in myo-inositol conversion.</title>
        <authorList>
            <person name="Wang Y."/>
        </authorList>
    </citation>
    <scope>NUCLEOTIDE SEQUENCE [LARGE SCALE GENOMIC DNA]</scope>
    <source>
        <strain evidence="4 5">H3510</strain>
    </source>
</reference>
<dbReference type="PANTHER" id="PTHR35841">
    <property type="entry name" value="PHOSPHONATES-BINDING PERIPLASMIC PROTEIN"/>
    <property type="match status" value="1"/>
</dbReference>
<gene>
    <name evidence="4" type="primary">phnD</name>
    <name evidence="4" type="ORF">V6575_19110</name>
</gene>
<name>A0ABU8TR61_9HYPH</name>
<evidence type="ECO:0000256" key="1">
    <source>
        <dbReference type="ARBA" id="ARBA00007162"/>
    </source>
</evidence>
<feature type="signal peptide" evidence="3">
    <location>
        <begin position="1"/>
        <end position="23"/>
    </location>
</feature>
<dbReference type="Proteomes" id="UP001385499">
    <property type="component" value="Unassembled WGS sequence"/>
</dbReference>
<keyword evidence="2 3" id="KW-0732">Signal</keyword>
<evidence type="ECO:0000256" key="2">
    <source>
        <dbReference type="ARBA" id="ARBA00022729"/>
    </source>
</evidence>
<dbReference type="PANTHER" id="PTHR35841:SF1">
    <property type="entry name" value="PHOSPHONATES-BINDING PERIPLASMIC PROTEIN"/>
    <property type="match status" value="1"/>
</dbReference>
<sequence length="307" mass="33778">MTFKRLQLVFSAILLALAANSPAAGQDDFQRLRLGVSLSPDEAIRERIEPFRLYLEEKLDVPVDLFLIDTLGQLAEALANGDIDYARLSSSSYAAVYSECECIEPLATVRPDGFPARFYSVLIAKTAKPRKTIADLKGGRLGVGDHLSIASYRVPLSNLLAEGIDPRKHFRTMVQVKGEIEGLQAVLDGRIEASLGWSSLAGAPNTGYTAGSLNDFFLRGAAGFDKLQIVWRSQPIPYNAHAVRSGLPDHTKRQLRGALLDLLEADPLAYFSREPDFPGGLEPVVHADYRAVLRSYEPDFQTVFVKE</sequence>
<dbReference type="SUPFAM" id="SSF53850">
    <property type="entry name" value="Periplasmic binding protein-like II"/>
    <property type="match status" value="1"/>
</dbReference>
<dbReference type="RefSeq" id="WP_340276613.1">
    <property type="nucleotide sequence ID" value="NZ_JBAKIA010000016.1"/>
</dbReference>
<keyword evidence="5" id="KW-1185">Reference proteome</keyword>
<dbReference type="NCBIfam" id="TIGR01098">
    <property type="entry name" value="3A0109s03R"/>
    <property type="match status" value="1"/>
</dbReference>
<organism evidence="4 5">
    <name type="scientific">Roseibium algae</name>
    <dbReference type="NCBI Taxonomy" id="3123038"/>
    <lineage>
        <taxon>Bacteria</taxon>
        <taxon>Pseudomonadati</taxon>
        <taxon>Pseudomonadota</taxon>
        <taxon>Alphaproteobacteria</taxon>
        <taxon>Hyphomicrobiales</taxon>
        <taxon>Stappiaceae</taxon>
        <taxon>Roseibium</taxon>
    </lineage>
</organism>
<comment type="caution">
    <text evidence="4">The sequence shown here is derived from an EMBL/GenBank/DDBJ whole genome shotgun (WGS) entry which is preliminary data.</text>
</comment>
<dbReference type="InterPro" id="IPR005770">
    <property type="entry name" value="PhnD"/>
</dbReference>
<dbReference type="Gene3D" id="3.40.190.10">
    <property type="entry name" value="Periplasmic binding protein-like II"/>
    <property type="match status" value="2"/>
</dbReference>
<comment type="similarity">
    <text evidence="1">Belongs to the phosphate/phosphite/phosphonate binding protein family.</text>
</comment>
<evidence type="ECO:0000313" key="4">
    <source>
        <dbReference type="EMBL" id="MEJ8476206.1"/>
    </source>
</evidence>
<protein>
    <submittedName>
        <fullName evidence="4">Phosphate/phosphite/phosphonate ABC transporter substrate-binding protein</fullName>
    </submittedName>
</protein>
<dbReference type="EMBL" id="JBAKIA010000016">
    <property type="protein sequence ID" value="MEJ8476206.1"/>
    <property type="molecule type" value="Genomic_DNA"/>
</dbReference>
<feature type="chain" id="PRO_5046513021" evidence="3">
    <location>
        <begin position="24"/>
        <end position="307"/>
    </location>
</feature>
<proteinExistence type="inferred from homology"/>
<evidence type="ECO:0000256" key="3">
    <source>
        <dbReference type="SAM" id="SignalP"/>
    </source>
</evidence>
<dbReference type="Pfam" id="PF12974">
    <property type="entry name" value="Phosphonate-bd"/>
    <property type="match status" value="1"/>
</dbReference>
<accession>A0ABU8TR61</accession>